<evidence type="ECO:0000259" key="6">
    <source>
        <dbReference type="PROSITE" id="PS50011"/>
    </source>
</evidence>
<dbReference type="InterPro" id="IPR011009">
    <property type="entry name" value="Kinase-like_dom_sf"/>
</dbReference>
<dbReference type="PANTHER" id="PTHR43289">
    <property type="entry name" value="MITOGEN-ACTIVATED PROTEIN KINASE KINASE KINASE 20-RELATED"/>
    <property type="match status" value="1"/>
</dbReference>
<dbReference type="RefSeq" id="WP_138862836.1">
    <property type="nucleotide sequence ID" value="NZ_VCPC01000001.1"/>
</dbReference>
<evidence type="ECO:0000313" key="7">
    <source>
        <dbReference type="EMBL" id="TMV15491.1"/>
    </source>
</evidence>
<feature type="compositionally biased region" description="Low complexity" evidence="5">
    <location>
        <begin position="304"/>
        <end position="317"/>
    </location>
</feature>
<keyword evidence="4" id="KW-0067">ATP-binding</keyword>
<evidence type="ECO:0000256" key="5">
    <source>
        <dbReference type="SAM" id="MobiDB-lite"/>
    </source>
</evidence>
<accession>A0ABY2XFT2</accession>
<dbReference type="Pfam" id="PF00069">
    <property type="entry name" value="Pkinase"/>
    <property type="match status" value="1"/>
</dbReference>
<keyword evidence="2" id="KW-0547">Nucleotide-binding</keyword>
<protein>
    <submittedName>
        <fullName evidence="7">Serine/threonine protein kinase</fullName>
    </submittedName>
</protein>
<evidence type="ECO:0000256" key="2">
    <source>
        <dbReference type="ARBA" id="ARBA00022741"/>
    </source>
</evidence>
<dbReference type="GO" id="GO:0004674">
    <property type="term" value="F:protein serine/threonine kinase activity"/>
    <property type="evidence" value="ECO:0007669"/>
    <property type="project" value="UniProtKB-KW"/>
</dbReference>
<dbReference type="PANTHER" id="PTHR43289:SF6">
    <property type="entry name" value="SERINE_THREONINE-PROTEIN KINASE NEKL-3"/>
    <property type="match status" value="1"/>
</dbReference>
<dbReference type="InterPro" id="IPR008266">
    <property type="entry name" value="Tyr_kinase_AS"/>
</dbReference>
<proteinExistence type="predicted"/>
<keyword evidence="1" id="KW-0808">Transferase</keyword>
<dbReference type="EMBL" id="VCPC01000001">
    <property type="protein sequence ID" value="TMV15491.1"/>
    <property type="molecule type" value="Genomic_DNA"/>
</dbReference>
<dbReference type="PROSITE" id="PS50011">
    <property type="entry name" value="PROTEIN_KINASE_DOM"/>
    <property type="match status" value="1"/>
</dbReference>
<dbReference type="Proteomes" id="UP001191082">
    <property type="component" value="Unassembled WGS sequence"/>
</dbReference>
<organism evidence="7 8">
    <name type="scientific">Arenibacterium halophilum</name>
    <dbReference type="NCBI Taxonomy" id="2583821"/>
    <lineage>
        <taxon>Bacteria</taxon>
        <taxon>Pseudomonadati</taxon>
        <taxon>Pseudomonadota</taxon>
        <taxon>Alphaproteobacteria</taxon>
        <taxon>Rhodobacterales</taxon>
        <taxon>Paracoccaceae</taxon>
        <taxon>Arenibacterium</taxon>
    </lineage>
</organism>
<keyword evidence="3 7" id="KW-0418">Kinase</keyword>
<keyword evidence="8" id="KW-1185">Reference proteome</keyword>
<keyword evidence="7" id="KW-0723">Serine/threonine-protein kinase</keyword>
<feature type="region of interest" description="Disordered" evidence="5">
    <location>
        <begin position="304"/>
        <end position="323"/>
    </location>
</feature>
<feature type="domain" description="Protein kinase" evidence="6">
    <location>
        <begin position="28"/>
        <end position="306"/>
    </location>
</feature>
<dbReference type="SUPFAM" id="SSF56112">
    <property type="entry name" value="Protein kinase-like (PK-like)"/>
    <property type="match status" value="1"/>
</dbReference>
<evidence type="ECO:0000256" key="3">
    <source>
        <dbReference type="ARBA" id="ARBA00022777"/>
    </source>
</evidence>
<dbReference type="Gene3D" id="1.10.510.10">
    <property type="entry name" value="Transferase(Phosphotransferase) domain 1"/>
    <property type="match status" value="1"/>
</dbReference>
<comment type="caution">
    <text evidence="7">The sequence shown here is derived from an EMBL/GenBank/DDBJ whole genome shotgun (WGS) entry which is preliminary data.</text>
</comment>
<dbReference type="CDD" id="cd14014">
    <property type="entry name" value="STKc_PknB_like"/>
    <property type="match status" value="1"/>
</dbReference>
<dbReference type="PROSITE" id="PS00109">
    <property type="entry name" value="PROTEIN_KINASE_TYR"/>
    <property type="match status" value="1"/>
</dbReference>
<feature type="compositionally biased region" description="Low complexity" evidence="5">
    <location>
        <begin position="348"/>
        <end position="361"/>
    </location>
</feature>
<name>A0ABY2XFT2_9RHOB</name>
<evidence type="ECO:0000313" key="8">
    <source>
        <dbReference type="Proteomes" id="UP001191082"/>
    </source>
</evidence>
<feature type="region of interest" description="Disordered" evidence="5">
    <location>
        <begin position="343"/>
        <end position="384"/>
    </location>
</feature>
<reference evidence="7 8" key="1">
    <citation type="submission" date="2019-05" db="EMBL/GenBank/DDBJ databases">
        <title>Marivita sp. nov. isolated from sea sediment.</title>
        <authorList>
            <person name="Kim W."/>
        </authorList>
    </citation>
    <scope>NUCLEOTIDE SEQUENCE [LARGE SCALE GENOMIC DNA]</scope>
    <source>
        <strain evidence="7 8">CAU 1492</strain>
    </source>
</reference>
<evidence type="ECO:0000256" key="1">
    <source>
        <dbReference type="ARBA" id="ARBA00022679"/>
    </source>
</evidence>
<gene>
    <name evidence="7" type="ORF">FGK64_05940</name>
</gene>
<evidence type="ECO:0000256" key="4">
    <source>
        <dbReference type="ARBA" id="ARBA00022840"/>
    </source>
</evidence>
<dbReference type="InterPro" id="IPR000719">
    <property type="entry name" value="Prot_kinase_dom"/>
</dbReference>
<dbReference type="Gene3D" id="3.30.200.20">
    <property type="entry name" value="Phosphorylase Kinase, domain 1"/>
    <property type="match status" value="1"/>
</dbReference>
<sequence>MQTDYDNATEYGLGDMLPPGTALLNGQYVIERYLSSGGFGITYLARDSLERTVVIKECFPSAFCGRVNKTVQARSQASQADFRAFVDLFVREARSLARIDHPNVVGVHQVFQDNQTAYMALDLVKGHDLLDLIEGVAPPAPEQVMAWLPRLLDAVGEVHANDMLHRDISPDNILIDVHDKPVLIDFGAAREEASKKSRAMSALLVVKDGYSPQEFYIAGSKQAPCSDLYALAATFWHLISGEAPPNSQARLAAIASHQPDPCRALAGRIAGYPEPFLRAIDDAMRLFPGDRIQTAAEWAARINPNAPVPAPNAARAPQSTQAPQPEIDGALEQRLSQLVAHERRDAAQRPAAPRKTPATPADKQTPRPAKCNPDPAKAPERREPTIAEMRQRKVEPVNMHREAPDYIQAVWAAWERTREMMDTPDGPNLPPGGANVAAPMSYAQHTSTEPAAVRLGKYTLAALVTFVALGLATDTHDIAVALGIGPEVIVHRPDY</sequence>